<reference evidence="2 3" key="1">
    <citation type="journal article" date="2008" name="PLoS Genet.">
        <title>Genomic islands in the pathogenic filamentous fungus Aspergillus fumigatus.</title>
        <authorList>
            <person name="Fedorova N.D."/>
            <person name="Khaldi N."/>
            <person name="Joardar V.S."/>
            <person name="Maiti R."/>
            <person name="Amedeo P."/>
            <person name="Anderson M.J."/>
            <person name="Crabtree J."/>
            <person name="Silva J.C."/>
            <person name="Badger J.H."/>
            <person name="Albarraq A."/>
            <person name="Angiuoli S."/>
            <person name="Bussey H."/>
            <person name="Bowyer P."/>
            <person name="Cotty P.J."/>
            <person name="Dyer P.S."/>
            <person name="Egan A."/>
            <person name="Galens K."/>
            <person name="Fraser-Liggett C.M."/>
            <person name="Haas B.J."/>
            <person name="Inman J.M."/>
            <person name="Kent R."/>
            <person name="Lemieux S."/>
            <person name="Malavazi I."/>
            <person name="Orvis J."/>
            <person name="Roemer T."/>
            <person name="Ronning C.M."/>
            <person name="Sundaram J.P."/>
            <person name="Sutton G."/>
            <person name="Turner G."/>
            <person name="Venter J.C."/>
            <person name="White O.R."/>
            <person name="Whitty B.R."/>
            <person name="Youngman P."/>
            <person name="Wolfe K.H."/>
            <person name="Goldman G.H."/>
            <person name="Wortman J.R."/>
            <person name="Jiang B."/>
            <person name="Denning D.W."/>
            <person name="Nierman W.C."/>
        </authorList>
    </citation>
    <scope>NUCLEOTIDE SEQUENCE [LARGE SCALE GENOMIC DNA]</scope>
    <source>
        <strain evidence="3">CBS 144.89 / FGSC A1163 / CEA10</strain>
    </source>
</reference>
<name>B0Y7T2_ASPFC</name>
<keyword evidence="1" id="KW-0472">Membrane</keyword>
<evidence type="ECO:0000256" key="1">
    <source>
        <dbReference type="SAM" id="Phobius"/>
    </source>
</evidence>
<sequence length="117" mass="12850">MPSLAAMPCALSYLDIRLHLIFTSDVHLSSLPRRSSPTRFLLCIVVRPSFFRITCSTDIFVRSTYVQGIADFASLFAFLLSLIDFAFGGSGVWIVGRLMCCDLVVGTGIGALRSLRI</sequence>
<gene>
    <name evidence="2" type="ORF">AFUB_074900</name>
</gene>
<dbReference type="AlphaFoldDB" id="B0Y7T2"/>
<keyword evidence="1" id="KW-1133">Transmembrane helix</keyword>
<keyword evidence="1" id="KW-0812">Transmembrane</keyword>
<dbReference type="EMBL" id="DS499599">
    <property type="protein sequence ID" value="EDP49463.1"/>
    <property type="molecule type" value="Genomic_DNA"/>
</dbReference>
<evidence type="ECO:0000313" key="3">
    <source>
        <dbReference type="Proteomes" id="UP000001699"/>
    </source>
</evidence>
<keyword evidence="3" id="KW-1185">Reference proteome</keyword>
<dbReference type="Proteomes" id="UP000001699">
    <property type="component" value="Unassembled WGS sequence"/>
</dbReference>
<feature type="transmembrane region" description="Helical" evidence="1">
    <location>
        <begin position="69"/>
        <end position="87"/>
    </location>
</feature>
<proteinExistence type="predicted"/>
<evidence type="ECO:0000313" key="2">
    <source>
        <dbReference type="EMBL" id="EDP49463.1"/>
    </source>
</evidence>
<protein>
    <submittedName>
        <fullName evidence="2">Uncharacterized protein</fullName>
    </submittedName>
</protein>
<accession>B0Y7T2</accession>
<organism evidence="2 3">
    <name type="scientific">Aspergillus fumigatus (strain CBS 144.89 / FGSC A1163 / CEA10)</name>
    <name type="common">Neosartorya fumigata</name>
    <dbReference type="NCBI Taxonomy" id="451804"/>
    <lineage>
        <taxon>Eukaryota</taxon>
        <taxon>Fungi</taxon>
        <taxon>Dikarya</taxon>
        <taxon>Ascomycota</taxon>
        <taxon>Pezizomycotina</taxon>
        <taxon>Eurotiomycetes</taxon>
        <taxon>Eurotiomycetidae</taxon>
        <taxon>Eurotiales</taxon>
        <taxon>Aspergillaceae</taxon>
        <taxon>Aspergillus</taxon>
        <taxon>Aspergillus subgen. Fumigati</taxon>
    </lineage>
</organism>
<dbReference type="HOGENOM" id="CLU_2084328_0_0_1"/>
<dbReference type="VEuPathDB" id="FungiDB:AFUB_074900"/>